<protein>
    <recommendedName>
        <fullName evidence="2">alpha-L-rhamnosidase</fullName>
        <ecNumber evidence="2">3.2.1.40</ecNumber>
    </recommendedName>
</protein>
<dbReference type="InterPro" id="IPR008928">
    <property type="entry name" value="6-hairpin_glycosidase_sf"/>
</dbReference>
<dbReference type="RefSeq" id="XP_037215644.1">
    <property type="nucleotide sequence ID" value="XM_037367812.1"/>
</dbReference>
<name>A0A8H6S603_9AGAR</name>
<dbReference type="Pfam" id="PF17389">
    <property type="entry name" value="Bac_rhamnosid6H"/>
    <property type="match status" value="1"/>
</dbReference>
<reference evidence="7" key="1">
    <citation type="submission" date="2020-05" db="EMBL/GenBank/DDBJ databases">
        <title>Mycena genomes resolve the evolution of fungal bioluminescence.</title>
        <authorList>
            <person name="Tsai I.J."/>
        </authorList>
    </citation>
    <scope>NUCLEOTIDE SEQUENCE</scope>
    <source>
        <strain evidence="7">171206Taipei</strain>
    </source>
</reference>
<feature type="signal peptide" evidence="4">
    <location>
        <begin position="1"/>
        <end position="23"/>
    </location>
</feature>
<keyword evidence="8" id="KW-1185">Reference proteome</keyword>
<keyword evidence="3" id="KW-0378">Hydrolase</keyword>
<dbReference type="AlphaFoldDB" id="A0A8H6S603"/>
<dbReference type="InterPro" id="IPR012341">
    <property type="entry name" value="6hp_glycosidase-like_sf"/>
</dbReference>
<accession>A0A8H6S603</accession>
<evidence type="ECO:0000256" key="2">
    <source>
        <dbReference type="ARBA" id="ARBA00012652"/>
    </source>
</evidence>
<keyword evidence="4" id="KW-0732">Signal</keyword>
<dbReference type="InterPro" id="IPR035398">
    <property type="entry name" value="Bac_rhamnosid_C"/>
</dbReference>
<dbReference type="InterPro" id="IPR035396">
    <property type="entry name" value="Bac_rhamnosid6H"/>
</dbReference>
<dbReference type="Pfam" id="PF17390">
    <property type="entry name" value="Bac_rhamnosid_C"/>
    <property type="match status" value="1"/>
</dbReference>
<comment type="caution">
    <text evidence="7">The sequence shown here is derived from an EMBL/GenBank/DDBJ whole genome shotgun (WGS) entry which is preliminary data.</text>
</comment>
<dbReference type="Gene3D" id="1.50.10.10">
    <property type="match status" value="1"/>
</dbReference>
<evidence type="ECO:0000259" key="6">
    <source>
        <dbReference type="Pfam" id="PF17390"/>
    </source>
</evidence>
<evidence type="ECO:0000313" key="8">
    <source>
        <dbReference type="Proteomes" id="UP000636479"/>
    </source>
</evidence>
<feature type="domain" description="Alpha-L-rhamnosidase six-hairpin glycosidase" evidence="5">
    <location>
        <begin position="107"/>
        <end position="304"/>
    </location>
</feature>
<dbReference type="SUPFAM" id="SSF48208">
    <property type="entry name" value="Six-hairpin glycosidases"/>
    <property type="match status" value="1"/>
</dbReference>
<dbReference type="GO" id="GO:0030596">
    <property type="term" value="F:alpha-L-rhamnosidase activity"/>
    <property type="evidence" value="ECO:0007669"/>
    <property type="project" value="UniProtKB-EC"/>
</dbReference>
<organism evidence="7 8">
    <name type="scientific">Mycena indigotica</name>
    <dbReference type="NCBI Taxonomy" id="2126181"/>
    <lineage>
        <taxon>Eukaryota</taxon>
        <taxon>Fungi</taxon>
        <taxon>Dikarya</taxon>
        <taxon>Basidiomycota</taxon>
        <taxon>Agaricomycotina</taxon>
        <taxon>Agaricomycetes</taxon>
        <taxon>Agaricomycetidae</taxon>
        <taxon>Agaricales</taxon>
        <taxon>Marasmiineae</taxon>
        <taxon>Mycenaceae</taxon>
        <taxon>Mycena</taxon>
    </lineage>
</organism>
<dbReference type="OrthoDB" id="10036721at2759"/>
<evidence type="ECO:0000256" key="4">
    <source>
        <dbReference type="SAM" id="SignalP"/>
    </source>
</evidence>
<dbReference type="Gene3D" id="2.60.420.10">
    <property type="entry name" value="Maltose phosphorylase, domain 3"/>
    <property type="match status" value="1"/>
</dbReference>
<gene>
    <name evidence="7" type="ORF">MIND_01125800</name>
</gene>
<evidence type="ECO:0000313" key="7">
    <source>
        <dbReference type="EMBL" id="KAF7293481.1"/>
    </source>
</evidence>
<dbReference type="EMBL" id="JACAZF010000010">
    <property type="protein sequence ID" value="KAF7293481.1"/>
    <property type="molecule type" value="Genomic_DNA"/>
</dbReference>
<dbReference type="PANTHER" id="PTHR33307">
    <property type="entry name" value="ALPHA-RHAMNOSIDASE (EUROFUNG)"/>
    <property type="match status" value="1"/>
</dbReference>
<feature type="domain" description="Alpha-L-rhamnosidase C-terminal" evidence="6">
    <location>
        <begin position="313"/>
        <end position="371"/>
    </location>
</feature>
<evidence type="ECO:0000259" key="5">
    <source>
        <dbReference type="Pfam" id="PF17389"/>
    </source>
</evidence>
<dbReference type="Proteomes" id="UP000636479">
    <property type="component" value="Unassembled WGS sequence"/>
</dbReference>
<dbReference type="GeneID" id="59350328"/>
<dbReference type="InterPro" id="IPR016007">
    <property type="entry name" value="Alpha_rhamnosid"/>
</dbReference>
<comment type="catalytic activity">
    <reaction evidence="1">
        <text>Hydrolysis of terminal non-reducing alpha-L-rhamnose residues in alpha-L-rhamnosides.</text>
        <dbReference type="EC" id="3.2.1.40"/>
    </reaction>
</comment>
<evidence type="ECO:0000256" key="3">
    <source>
        <dbReference type="ARBA" id="ARBA00022801"/>
    </source>
</evidence>
<dbReference type="PANTHER" id="PTHR33307:SF6">
    <property type="entry name" value="ALPHA-RHAMNOSIDASE (EUROFUNG)-RELATED"/>
    <property type="match status" value="1"/>
</dbReference>
<feature type="chain" id="PRO_5034039320" description="alpha-L-rhamnosidase" evidence="4">
    <location>
        <begin position="24"/>
        <end position="391"/>
    </location>
</feature>
<evidence type="ECO:0000256" key="1">
    <source>
        <dbReference type="ARBA" id="ARBA00001445"/>
    </source>
</evidence>
<sequence>MSNSPIFMLSLMAGLEMLSSVLKCSYSTLTRKSSLRSTLKIFLTRFPSVVLVLPESSHPPVVGVQTIKRTRGMPPLSSYPPGYIRNVGIGIRESFPTTMPSESYIEFELGRSLNNIANTGLDDWVVPESSPFGGNPTEDSRVSATAYLYRMLDIMAGIARTLGKTDDANLFASQAAGVKTAFNNAFWANDHYAGVGDNSYRQTHNLLALAFNVITSPSNAQAVADSVAADVNSRGGHLNTGALGTKHILPMLTAHGHSDVAAGLIKQTTYPSLGFWIQNGATTCWEHWAVEARSHDHFFLGTYDDRSYQSVLGIQTTSTAYKTVSVAPAFTAAIPSASGWVMTPYGKLSVSYNIKGQSLSMQIVVPVGVSTLTVSGDKVQVGSGSYSFVAQ</sequence>
<dbReference type="GO" id="GO:0005975">
    <property type="term" value="P:carbohydrate metabolic process"/>
    <property type="evidence" value="ECO:0007669"/>
    <property type="project" value="InterPro"/>
</dbReference>
<dbReference type="EC" id="3.2.1.40" evidence="2"/>
<proteinExistence type="predicted"/>